<evidence type="ECO:0000256" key="2">
    <source>
        <dbReference type="ARBA" id="ARBA00012729"/>
    </source>
</evidence>
<dbReference type="Pfam" id="PF00704">
    <property type="entry name" value="Glyco_hydro_18"/>
    <property type="match status" value="1"/>
</dbReference>
<protein>
    <recommendedName>
        <fullName evidence="2">chitinase</fullName>
        <ecNumber evidence="2">3.2.1.14</ecNumber>
    </recommendedName>
</protein>
<keyword evidence="6" id="KW-1185">Reference proteome</keyword>
<dbReference type="SUPFAM" id="SSF54556">
    <property type="entry name" value="Chitinase insertion domain"/>
    <property type="match status" value="1"/>
</dbReference>
<dbReference type="EMBL" id="JARUPT010000096">
    <property type="protein sequence ID" value="KAK0378418.1"/>
    <property type="molecule type" value="Genomic_DNA"/>
</dbReference>
<dbReference type="InterPro" id="IPR002347">
    <property type="entry name" value="SDR_fam"/>
</dbReference>
<dbReference type="InterPro" id="IPR001223">
    <property type="entry name" value="Glyco_hydro18_cat"/>
</dbReference>
<dbReference type="SMART" id="SM00822">
    <property type="entry name" value="PKS_KR"/>
    <property type="match status" value="1"/>
</dbReference>
<dbReference type="Proteomes" id="UP001169217">
    <property type="component" value="Unassembled WGS sequence"/>
</dbReference>
<evidence type="ECO:0000256" key="3">
    <source>
        <dbReference type="ARBA" id="ARBA00023002"/>
    </source>
</evidence>
<keyword evidence="3" id="KW-0560">Oxidoreductase</keyword>
<gene>
    <name evidence="5" type="ORF">CLIM01_04193</name>
</gene>
<dbReference type="PANTHER" id="PTHR11177">
    <property type="entry name" value="CHITINASE"/>
    <property type="match status" value="1"/>
</dbReference>
<dbReference type="PRINTS" id="PR00081">
    <property type="entry name" value="GDHRDH"/>
</dbReference>
<dbReference type="SUPFAM" id="SSF51445">
    <property type="entry name" value="(Trans)glycosidases"/>
    <property type="match status" value="1"/>
</dbReference>
<evidence type="ECO:0000256" key="1">
    <source>
        <dbReference type="ARBA" id="ARBA00008682"/>
    </source>
</evidence>
<name>A0ABQ9Q3N6_9PEZI</name>
<evidence type="ECO:0000259" key="4">
    <source>
        <dbReference type="PROSITE" id="PS51910"/>
    </source>
</evidence>
<evidence type="ECO:0000313" key="6">
    <source>
        <dbReference type="Proteomes" id="UP001169217"/>
    </source>
</evidence>
<evidence type="ECO:0000313" key="5">
    <source>
        <dbReference type="EMBL" id="KAK0378418.1"/>
    </source>
</evidence>
<dbReference type="PANTHER" id="PTHR11177:SF333">
    <property type="entry name" value="CHITINASE"/>
    <property type="match status" value="1"/>
</dbReference>
<dbReference type="InterPro" id="IPR036291">
    <property type="entry name" value="NAD(P)-bd_dom_sf"/>
</dbReference>
<dbReference type="SUPFAM" id="SSF51735">
    <property type="entry name" value="NAD(P)-binding Rossmann-fold domains"/>
    <property type="match status" value="1"/>
</dbReference>
<dbReference type="InterPro" id="IPR050314">
    <property type="entry name" value="Glycosyl_Hydrlase_18"/>
</dbReference>
<sequence>MSYTKANHNASYPAISASNPANSAAGKVVLITGAGSGIGQAAAISFAPAGAKAPILIGRRTEPLTKTAAIISQMGPDVQVRLHGADISDVRTLKSVMAETVSTFGQIGIVIHAAGVLLALGPISTMPVEELWKALEVKIKGTLNVAQSILANCTSEKSAGSKPVLVSLNTAGMLMPPIPGMGGCIVSKAVLPKLVEYLAAKNPDKLRIVTIHPSLIRTPMAVELEEAALKFPYDDVSLPVNYLVWVTSPEASFLNDKFVFRVQPASPTDVGLYRRLMLLKKKDPGLKVLIAIGGWTFNDLCPTARTFSDLAASVTKQKAFIESLMSFMSTYGFDVVDLDREYAVAEDRSGRGVDYVNFPKFMSRLKASFDSGQKGISDTPPASFWYLQHCDIIALAKTAHWFNIMSYHLHGTWDKNNTWVGACLNARSNLTEVDLALDPLWRNNINPSQVVMGLGLYGRTFTTTSPSCLEPGCTYESGAQKGKCSREVGVLLNSEIDDLVNQHNIKPKLYKKKRQ</sequence>
<dbReference type="PROSITE" id="PS51910">
    <property type="entry name" value="GH18_2"/>
    <property type="match status" value="1"/>
</dbReference>
<feature type="domain" description="GH18" evidence="4">
    <location>
        <begin position="227"/>
        <end position="515"/>
    </location>
</feature>
<dbReference type="Pfam" id="PF00106">
    <property type="entry name" value="adh_short"/>
    <property type="match status" value="1"/>
</dbReference>
<proteinExistence type="inferred from homology"/>
<accession>A0ABQ9Q3N6</accession>
<comment type="similarity">
    <text evidence="1">Belongs to the glycosyl hydrolase 18 family. Chitinase class V subfamily.</text>
</comment>
<reference evidence="5" key="1">
    <citation type="submission" date="2023-04" db="EMBL/GenBank/DDBJ databases">
        <title>Colletotrichum limetticola genome sequence.</title>
        <authorList>
            <person name="Baroncelli R."/>
        </authorList>
    </citation>
    <scope>NUCLEOTIDE SEQUENCE</scope>
    <source>
        <strain evidence="5">KLA-Anderson</strain>
    </source>
</reference>
<dbReference type="InterPro" id="IPR029070">
    <property type="entry name" value="Chitinase_insertion_sf"/>
</dbReference>
<dbReference type="InterPro" id="IPR057326">
    <property type="entry name" value="KR_dom"/>
</dbReference>
<comment type="caution">
    <text evidence="5">The sequence shown here is derived from an EMBL/GenBank/DDBJ whole genome shotgun (WGS) entry which is preliminary data.</text>
</comment>
<dbReference type="SMART" id="SM00636">
    <property type="entry name" value="Glyco_18"/>
    <property type="match status" value="1"/>
</dbReference>
<dbReference type="Gene3D" id="3.40.50.720">
    <property type="entry name" value="NAD(P)-binding Rossmann-like Domain"/>
    <property type="match status" value="1"/>
</dbReference>
<dbReference type="CDD" id="cd05233">
    <property type="entry name" value="SDR_c"/>
    <property type="match status" value="1"/>
</dbReference>
<dbReference type="InterPro" id="IPR011583">
    <property type="entry name" value="Chitinase_II/V-like_cat"/>
</dbReference>
<dbReference type="Gene3D" id="3.20.20.80">
    <property type="entry name" value="Glycosidases"/>
    <property type="match status" value="1"/>
</dbReference>
<dbReference type="EC" id="3.2.1.14" evidence="2"/>
<organism evidence="5 6">
    <name type="scientific">Colletotrichum limetticola</name>
    <dbReference type="NCBI Taxonomy" id="1209924"/>
    <lineage>
        <taxon>Eukaryota</taxon>
        <taxon>Fungi</taxon>
        <taxon>Dikarya</taxon>
        <taxon>Ascomycota</taxon>
        <taxon>Pezizomycotina</taxon>
        <taxon>Sordariomycetes</taxon>
        <taxon>Hypocreomycetidae</taxon>
        <taxon>Glomerellales</taxon>
        <taxon>Glomerellaceae</taxon>
        <taxon>Colletotrichum</taxon>
        <taxon>Colletotrichum acutatum species complex</taxon>
    </lineage>
</organism>
<dbReference type="InterPro" id="IPR017853">
    <property type="entry name" value="GH"/>
</dbReference>